<feature type="transmembrane region" description="Helical" evidence="13">
    <location>
        <begin position="32"/>
        <end position="49"/>
    </location>
</feature>
<evidence type="ECO:0000313" key="16">
    <source>
        <dbReference type="Proteomes" id="UP000694567"/>
    </source>
</evidence>
<feature type="transmembrane region" description="Helical" evidence="13">
    <location>
        <begin position="142"/>
        <end position="162"/>
    </location>
</feature>
<feature type="chain" id="PRO_5034697406" description="Taste receptor type 2" evidence="14">
    <location>
        <begin position="23"/>
        <end position="320"/>
    </location>
</feature>
<accession>A0A8C0F259</accession>
<dbReference type="Pfam" id="PF05296">
    <property type="entry name" value="TAS2R"/>
    <property type="match status" value="1"/>
</dbReference>
<evidence type="ECO:0000256" key="8">
    <source>
        <dbReference type="ARBA" id="ARBA00023136"/>
    </source>
</evidence>
<dbReference type="Proteomes" id="UP000694567">
    <property type="component" value="Unplaced"/>
</dbReference>
<dbReference type="Gene3D" id="1.20.1070.10">
    <property type="entry name" value="Rhodopsin 7-helix transmembrane proteins"/>
    <property type="match status" value="1"/>
</dbReference>
<keyword evidence="7 12" id="KW-0297">G-protein coupled receptor</keyword>
<feature type="transmembrane region" description="Helical" evidence="13">
    <location>
        <begin position="97"/>
        <end position="122"/>
    </location>
</feature>
<evidence type="ECO:0000256" key="5">
    <source>
        <dbReference type="ARBA" id="ARBA00022692"/>
    </source>
</evidence>
<keyword evidence="9 12" id="KW-0675">Receptor</keyword>
<dbReference type="InterPro" id="IPR007960">
    <property type="entry name" value="TAS2R"/>
</dbReference>
<dbReference type="SUPFAM" id="SSF81321">
    <property type="entry name" value="Family A G protein-coupled receptor-like"/>
    <property type="match status" value="1"/>
</dbReference>
<reference evidence="15" key="1">
    <citation type="submission" date="2025-08" db="UniProtKB">
        <authorList>
            <consortium name="Ensembl"/>
        </authorList>
    </citation>
    <scope>IDENTIFICATION</scope>
</reference>
<evidence type="ECO:0000256" key="11">
    <source>
        <dbReference type="RuleBase" id="RU004423"/>
    </source>
</evidence>
<reference evidence="15" key="2">
    <citation type="submission" date="2025-09" db="UniProtKB">
        <authorList>
            <consortium name="Ensembl"/>
        </authorList>
    </citation>
    <scope>IDENTIFICATION</scope>
</reference>
<evidence type="ECO:0000256" key="10">
    <source>
        <dbReference type="ARBA" id="ARBA00023224"/>
    </source>
</evidence>
<dbReference type="GO" id="GO:0033038">
    <property type="term" value="F:bitter taste receptor activity"/>
    <property type="evidence" value="ECO:0007669"/>
    <property type="project" value="InterPro"/>
</dbReference>
<organism evidence="15 16">
    <name type="scientific">Bubo bubo</name>
    <name type="common">Eurasian eagle-owl</name>
    <name type="synonym">Strix bubo</name>
    <dbReference type="NCBI Taxonomy" id="30461"/>
    <lineage>
        <taxon>Eukaryota</taxon>
        <taxon>Metazoa</taxon>
        <taxon>Chordata</taxon>
        <taxon>Craniata</taxon>
        <taxon>Vertebrata</taxon>
        <taxon>Euteleostomi</taxon>
        <taxon>Archelosauria</taxon>
        <taxon>Archosauria</taxon>
        <taxon>Dinosauria</taxon>
        <taxon>Saurischia</taxon>
        <taxon>Theropoda</taxon>
        <taxon>Coelurosauria</taxon>
        <taxon>Aves</taxon>
        <taxon>Neognathae</taxon>
        <taxon>Neoaves</taxon>
        <taxon>Telluraves</taxon>
        <taxon>Strigiformes</taxon>
        <taxon>Strigidae</taxon>
        <taxon>Bubo</taxon>
    </lineage>
</organism>
<keyword evidence="6 13" id="KW-1133">Transmembrane helix</keyword>
<evidence type="ECO:0000256" key="4">
    <source>
        <dbReference type="ARBA" id="ARBA00022606"/>
    </source>
</evidence>
<evidence type="ECO:0000256" key="13">
    <source>
        <dbReference type="SAM" id="Phobius"/>
    </source>
</evidence>
<protein>
    <recommendedName>
        <fullName evidence="12">Taste receptor type 2</fullName>
    </recommendedName>
</protein>
<sequence>MSFEPWHRVMLIFALFLSMLQLKTLKESPAFAGMWINAFIVSVLCVTWLKKKTFNSNEKILLVLGCSRFGYLCTTWIYNLFSAIYPWCFFVRPIPQLLAAIQSFFNSYNLWASAFLCVFYCIKIATFRHIFFSYLKLKIDRIVPWLLLSFLFSSLFLCTLAYDFTGKICCQNLNSTTLGNLWESSVRIDEHIFPIFFISGLTFATAFMAVIFSVLLLLFSLWRHKCKMQTNSMKDLSMDAHIKAMKSILSFFFIYSINFIVLVLMLIYATKMENPVVFLTLILQYVFPSVHSLILILSNPKLKKALLRTLPCVKCKVRMK</sequence>
<keyword evidence="10 12" id="KW-0807">Transducer</keyword>
<feature type="transmembrane region" description="Helical" evidence="13">
    <location>
        <begin position="192"/>
        <end position="219"/>
    </location>
</feature>
<evidence type="ECO:0000256" key="7">
    <source>
        <dbReference type="ARBA" id="ARBA00023040"/>
    </source>
</evidence>
<dbReference type="Ensembl" id="ENSBOBT00000013533.1">
    <property type="protein sequence ID" value="ENSBOBP00000013220.1"/>
    <property type="gene ID" value="ENSBOBG00000008377.1"/>
</dbReference>
<keyword evidence="16" id="KW-1185">Reference proteome</keyword>
<keyword evidence="8 12" id="KW-0472">Membrane</keyword>
<keyword evidence="14" id="KW-0732">Signal</keyword>
<dbReference type="GO" id="GO:0016020">
    <property type="term" value="C:membrane"/>
    <property type="evidence" value="ECO:0007669"/>
    <property type="project" value="UniProtKB-SubCell"/>
</dbReference>
<dbReference type="FunFam" id="1.20.1070.10:FF:000055">
    <property type="entry name" value="Taste receptor type 2"/>
    <property type="match status" value="1"/>
</dbReference>
<name>A0A8C0F259_BUBBB</name>
<evidence type="ECO:0000256" key="14">
    <source>
        <dbReference type="SAM" id="SignalP"/>
    </source>
</evidence>
<evidence type="ECO:0000256" key="3">
    <source>
        <dbReference type="ARBA" id="ARBA00022480"/>
    </source>
</evidence>
<evidence type="ECO:0000313" key="15">
    <source>
        <dbReference type="Ensembl" id="ENSBOBP00000013220.1"/>
    </source>
</evidence>
<evidence type="ECO:0000256" key="2">
    <source>
        <dbReference type="ARBA" id="ARBA00007376"/>
    </source>
</evidence>
<feature type="signal peptide" evidence="14">
    <location>
        <begin position="1"/>
        <end position="22"/>
    </location>
</feature>
<evidence type="ECO:0000256" key="9">
    <source>
        <dbReference type="ARBA" id="ARBA00023170"/>
    </source>
</evidence>
<evidence type="ECO:0000256" key="1">
    <source>
        <dbReference type="ARBA" id="ARBA00004141"/>
    </source>
</evidence>
<proteinExistence type="inferred from homology"/>
<dbReference type="AlphaFoldDB" id="A0A8C0F259"/>
<comment type="similarity">
    <text evidence="2 11">Belongs to the G-protein coupled receptor T2R family.</text>
</comment>
<keyword evidence="4 12" id="KW-0716">Sensory transduction</keyword>
<comment type="subcellular location">
    <subcellularLocation>
        <location evidence="1 12">Membrane</location>
        <topology evidence="1 12">Multi-pass membrane protein</topology>
    </subcellularLocation>
</comment>
<keyword evidence="5 12" id="KW-0812">Transmembrane</keyword>
<feature type="transmembrane region" description="Helical" evidence="13">
    <location>
        <begin position="61"/>
        <end position="85"/>
    </location>
</feature>
<dbReference type="GO" id="GO:0004930">
    <property type="term" value="F:G protein-coupled receptor activity"/>
    <property type="evidence" value="ECO:0007669"/>
    <property type="project" value="UniProtKB-KW"/>
</dbReference>
<feature type="transmembrane region" description="Helical" evidence="13">
    <location>
        <begin position="276"/>
        <end position="298"/>
    </location>
</feature>
<dbReference type="PANTHER" id="PTHR11394:SF47">
    <property type="entry name" value="TASTE RECEPTOR TYPE 2 MEMBER 40"/>
    <property type="match status" value="1"/>
</dbReference>
<evidence type="ECO:0000256" key="6">
    <source>
        <dbReference type="ARBA" id="ARBA00022989"/>
    </source>
</evidence>
<keyword evidence="3 12" id="KW-0919">Taste</keyword>
<evidence type="ECO:0000256" key="12">
    <source>
        <dbReference type="RuleBase" id="RU004424"/>
    </source>
</evidence>
<dbReference type="PANTHER" id="PTHR11394">
    <property type="entry name" value="TASTE RECEPTOR TYPE 2"/>
    <property type="match status" value="1"/>
</dbReference>
<feature type="transmembrane region" description="Helical" evidence="13">
    <location>
        <begin position="248"/>
        <end position="270"/>
    </location>
</feature>